<comment type="caution">
    <text evidence="1">The sequence shown here is derived from an EMBL/GenBank/DDBJ whole genome shotgun (WGS) entry which is preliminary data.</text>
</comment>
<dbReference type="AlphaFoldDB" id="A0A3S5A1R1"/>
<gene>
    <name evidence="1" type="ORF">PXEA_LOCUS18830</name>
</gene>
<organism evidence="1 2">
    <name type="scientific">Protopolystoma xenopodis</name>
    <dbReference type="NCBI Taxonomy" id="117903"/>
    <lineage>
        <taxon>Eukaryota</taxon>
        <taxon>Metazoa</taxon>
        <taxon>Spiralia</taxon>
        <taxon>Lophotrochozoa</taxon>
        <taxon>Platyhelminthes</taxon>
        <taxon>Monogenea</taxon>
        <taxon>Polyopisthocotylea</taxon>
        <taxon>Polystomatidea</taxon>
        <taxon>Polystomatidae</taxon>
        <taxon>Protopolystoma</taxon>
    </lineage>
</organism>
<protein>
    <submittedName>
        <fullName evidence="1">Uncharacterized protein</fullName>
    </submittedName>
</protein>
<name>A0A3S5A1R1_9PLAT</name>
<dbReference type="EMBL" id="CAAALY010073629">
    <property type="protein sequence ID" value="VEL25390.1"/>
    <property type="molecule type" value="Genomic_DNA"/>
</dbReference>
<reference evidence="1" key="1">
    <citation type="submission" date="2018-11" db="EMBL/GenBank/DDBJ databases">
        <authorList>
            <consortium name="Pathogen Informatics"/>
        </authorList>
    </citation>
    <scope>NUCLEOTIDE SEQUENCE</scope>
</reference>
<evidence type="ECO:0000313" key="2">
    <source>
        <dbReference type="Proteomes" id="UP000784294"/>
    </source>
</evidence>
<dbReference type="Proteomes" id="UP000784294">
    <property type="component" value="Unassembled WGS sequence"/>
</dbReference>
<accession>A0A3S5A1R1</accession>
<evidence type="ECO:0000313" key="1">
    <source>
        <dbReference type="EMBL" id="VEL25390.1"/>
    </source>
</evidence>
<proteinExistence type="predicted"/>
<sequence>MVSTDKSVHPDDEVTSISGLQIPVTASKQFSSGFRSGCVRLFHNFLRLPASWPPRKRLYLRAPSRSVPGYRQTSDPGLLLAGFVAPSLCHEKLAERELSLEKAKGYLKTAFLDQFMLATKTLILPRHGNRGWNRPKWHDDVSHRMTLRLCLASTAPSNVHPICPHLQIPLRPHGSCTFAS</sequence>
<keyword evidence="2" id="KW-1185">Reference proteome</keyword>